<evidence type="ECO:0000313" key="2">
    <source>
        <dbReference type="EMBL" id="KZT68739.1"/>
    </source>
</evidence>
<evidence type="ECO:0000313" key="3">
    <source>
        <dbReference type="Proteomes" id="UP000076727"/>
    </source>
</evidence>
<dbReference type="OrthoDB" id="3251181at2759"/>
<dbReference type="Proteomes" id="UP000076727">
    <property type="component" value="Unassembled WGS sequence"/>
</dbReference>
<dbReference type="STRING" id="1314783.A0A165PXC7"/>
<feature type="non-terminal residue" evidence="2">
    <location>
        <position position="1"/>
    </location>
</feature>
<dbReference type="EMBL" id="KV429064">
    <property type="protein sequence ID" value="KZT68739.1"/>
    <property type="molecule type" value="Genomic_DNA"/>
</dbReference>
<sequence>VDLYDSGTSDHMSPYCDTFLTFRETVPRSLNTANQQMFQATGVRDMVVNIPNG</sequence>
<proteinExistence type="predicted"/>
<name>A0A165PXC7_9APHY</name>
<dbReference type="Pfam" id="PF22936">
    <property type="entry name" value="Pol_BBD"/>
    <property type="match status" value="1"/>
</dbReference>
<gene>
    <name evidence="2" type="ORF">DAEQUDRAFT_640460</name>
</gene>
<accession>A0A165PXC7</accession>
<organism evidence="2 3">
    <name type="scientific">Daedalea quercina L-15889</name>
    <dbReference type="NCBI Taxonomy" id="1314783"/>
    <lineage>
        <taxon>Eukaryota</taxon>
        <taxon>Fungi</taxon>
        <taxon>Dikarya</taxon>
        <taxon>Basidiomycota</taxon>
        <taxon>Agaricomycotina</taxon>
        <taxon>Agaricomycetes</taxon>
        <taxon>Polyporales</taxon>
        <taxon>Fomitopsis</taxon>
    </lineage>
</organism>
<evidence type="ECO:0000259" key="1">
    <source>
        <dbReference type="Pfam" id="PF22936"/>
    </source>
</evidence>
<feature type="domain" description="Retrovirus-related Pol polyprotein from transposon TNT 1-94-like beta-barrel" evidence="1">
    <location>
        <begin position="4"/>
        <end position="53"/>
    </location>
</feature>
<dbReference type="InterPro" id="IPR054722">
    <property type="entry name" value="PolX-like_BBD"/>
</dbReference>
<protein>
    <recommendedName>
        <fullName evidence="1">Retrovirus-related Pol polyprotein from transposon TNT 1-94-like beta-barrel domain-containing protein</fullName>
    </recommendedName>
</protein>
<feature type="non-terminal residue" evidence="2">
    <location>
        <position position="53"/>
    </location>
</feature>
<keyword evidence="3" id="KW-1185">Reference proteome</keyword>
<dbReference type="AlphaFoldDB" id="A0A165PXC7"/>
<reference evidence="2 3" key="1">
    <citation type="journal article" date="2016" name="Mol. Biol. Evol.">
        <title>Comparative Genomics of Early-Diverging Mushroom-Forming Fungi Provides Insights into the Origins of Lignocellulose Decay Capabilities.</title>
        <authorList>
            <person name="Nagy L.G."/>
            <person name="Riley R."/>
            <person name="Tritt A."/>
            <person name="Adam C."/>
            <person name="Daum C."/>
            <person name="Floudas D."/>
            <person name="Sun H."/>
            <person name="Yadav J.S."/>
            <person name="Pangilinan J."/>
            <person name="Larsson K.H."/>
            <person name="Matsuura K."/>
            <person name="Barry K."/>
            <person name="Labutti K."/>
            <person name="Kuo R."/>
            <person name="Ohm R.A."/>
            <person name="Bhattacharya S.S."/>
            <person name="Shirouzu T."/>
            <person name="Yoshinaga Y."/>
            <person name="Martin F.M."/>
            <person name="Grigoriev I.V."/>
            <person name="Hibbett D.S."/>
        </authorList>
    </citation>
    <scope>NUCLEOTIDE SEQUENCE [LARGE SCALE GENOMIC DNA]</scope>
    <source>
        <strain evidence="2 3">L-15889</strain>
    </source>
</reference>